<protein>
    <submittedName>
        <fullName evidence="8">Uncharacterized protein</fullName>
    </submittedName>
</protein>
<dbReference type="PROSITE" id="PS51196">
    <property type="entry name" value="SECA_MOTOR_DEAD"/>
    <property type="match status" value="1"/>
</dbReference>
<name>A0A5A9N3B6_9TELE</name>
<feature type="region of interest" description="Disordered" evidence="4">
    <location>
        <begin position="695"/>
        <end position="719"/>
    </location>
</feature>
<feature type="transmembrane region" description="Helical" evidence="5">
    <location>
        <begin position="391"/>
        <end position="413"/>
    </location>
</feature>
<dbReference type="GO" id="GO:0006886">
    <property type="term" value="P:intracellular protein transport"/>
    <property type="evidence" value="ECO:0007669"/>
    <property type="project" value="InterPro"/>
</dbReference>
<evidence type="ECO:0000313" key="8">
    <source>
        <dbReference type="EMBL" id="KAA0704160.1"/>
    </source>
</evidence>
<evidence type="ECO:0000259" key="7">
    <source>
        <dbReference type="PROSITE" id="PS51196"/>
    </source>
</evidence>
<dbReference type="EMBL" id="SOYY01000023">
    <property type="protein sequence ID" value="KAA0704160.1"/>
    <property type="molecule type" value="Genomic_DNA"/>
</dbReference>
<accession>A0A5A9N3B6</accession>
<evidence type="ECO:0000256" key="2">
    <source>
        <dbReference type="ARBA" id="ARBA00022927"/>
    </source>
</evidence>
<evidence type="ECO:0000256" key="5">
    <source>
        <dbReference type="SAM" id="Phobius"/>
    </source>
</evidence>
<dbReference type="InterPro" id="IPR027417">
    <property type="entry name" value="P-loop_NTPase"/>
</dbReference>
<keyword evidence="3" id="KW-0811">Translocation</keyword>
<keyword evidence="5" id="KW-1133">Transmembrane helix</keyword>
<evidence type="ECO:0000256" key="4">
    <source>
        <dbReference type="SAM" id="MobiDB-lite"/>
    </source>
</evidence>
<feature type="compositionally biased region" description="Basic and acidic residues" evidence="4">
    <location>
        <begin position="707"/>
        <end position="719"/>
    </location>
</feature>
<keyword evidence="5" id="KW-0472">Membrane</keyword>
<dbReference type="SUPFAM" id="SSF52540">
    <property type="entry name" value="P-loop containing nucleoside triphosphate hydrolases"/>
    <property type="match status" value="1"/>
</dbReference>
<dbReference type="Gene3D" id="3.40.50.300">
    <property type="entry name" value="P-loop containing nucleotide triphosphate hydrolases"/>
    <property type="match status" value="1"/>
</dbReference>
<evidence type="ECO:0000256" key="1">
    <source>
        <dbReference type="ARBA" id="ARBA00022490"/>
    </source>
</evidence>
<organism evidence="8 9">
    <name type="scientific">Triplophysa tibetana</name>
    <dbReference type="NCBI Taxonomy" id="1572043"/>
    <lineage>
        <taxon>Eukaryota</taxon>
        <taxon>Metazoa</taxon>
        <taxon>Chordata</taxon>
        <taxon>Craniata</taxon>
        <taxon>Vertebrata</taxon>
        <taxon>Euteleostomi</taxon>
        <taxon>Actinopterygii</taxon>
        <taxon>Neopterygii</taxon>
        <taxon>Teleostei</taxon>
        <taxon>Ostariophysi</taxon>
        <taxon>Cypriniformes</taxon>
        <taxon>Nemacheilidae</taxon>
        <taxon>Triplophysa</taxon>
    </lineage>
</organism>
<dbReference type="AlphaFoldDB" id="A0A5A9N3B6"/>
<evidence type="ECO:0000256" key="3">
    <source>
        <dbReference type="ARBA" id="ARBA00023010"/>
    </source>
</evidence>
<dbReference type="PANTHER" id="PTHR30612">
    <property type="entry name" value="SECA INNER MEMBRANE COMPONENT OF SEC PROTEIN SECRETION SYSTEM"/>
    <property type="match status" value="1"/>
</dbReference>
<dbReference type="InterPro" id="IPR001650">
    <property type="entry name" value="Helicase_C-like"/>
</dbReference>
<dbReference type="Proteomes" id="UP000324632">
    <property type="component" value="Chromosome 23"/>
</dbReference>
<keyword evidence="5" id="KW-0812">Transmembrane</keyword>
<keyword evidence="2" id="KW-0653">Protein transport</keyword>
<keyword evidence="1" id="KW-0963">Cytoplasm</keyword>
<evidence type="ECO:0000259" key="6">
    <source>
        <dbReference type="PROSITE" id="PS51194"/>
    </source>
</evidence>
<feature type="transmembrane region" description="Helical" evidence="5">
    <location>
        <begin position="445"/>
        <end position="468"/>
    </location>
</feature>
<dbReference type="InterPro" id="IPR014018">
    <property type="entry name" value="SecA_motor_DEAD"/>
</dbReference>
<feature type="domain" description="SecA family profile" evidence="7">
    <location>
        <begin position="1"/>
        <end position="188"/>
    </location>
</feature>
<evidence type="ECO:0000313" key="9">
    <source>
        <dbReference type="Proteomes" id="UP000324632"/>
    </source>
</evidence>
<keyword evidence="9" id="KW-1185">Reference proteome</keyword>
<comment type="caution">
    <text evidence="8">The sequence shown here is derived from an EMBL/GenBank/DDBJ whole genome shotgun (WGS) entry which is preliminary data.</text>
</comment>
<keyword evidence="2" id="KW-0813">Transport</keyword>
<dbReference type="GO" id="GO:0005524">
    <property type="term" value="F:ATP binding"/>
    <property type="evidence" value="ECO:0007669"/>
    <property type="project" value="InterPro"/>
</dbReference>
<feature type="transmembrane region" description="Helical" evidence="5">
    <location>
        <begin position="361"/>
        <end position="379"/>
    </location>
</feature>
<sequence>MVELPVIEVKGGNHQWIQTICETTWKVAERGQVVLVICEDVKTADELHGKMQDGGQVKAEQITLYTISEKHNIEREKFCGGRIIIATNLGGRGTDIKVDESVNKQGGLFVLLTHFPDNRRVEKQIFGRTSRKGNPGMVQMVVNCDHLAPAYQACHYALKESWALWLTLHEDHINRHDDFNQLEADLIKTINGTREKLLQGQSDNFYDHIRQAIVRTDLHCRNKSSNSNGAESYWQKVVNSDPHYKAVALYNQAYITINLGKGDYKADAMKLLGEAKKSIDVYISEVSNTMIVMYLSVTGNKDHSTDYNNFQNQMEARMNIFSCWMKYVDNAMLKLKELEKSKDDAITEECSVYMLSEEKNFIITNELMSLYDFGLGIVFEVKKKPKFCIDALICFILGVVQVLAGILICVFTVGTASQFGMGLISEGVSDMISGIEGMVKGTFDWVSWAISKSISIGLALITAGFSAIKKAVTAVYKVTKSLLNVKQNIKLDQTLVEFISSGVPKAALKKENFKIDSKYEKQMKESVGLLSEEIIPELILDCTTAQDVISKLSEVCDAATELMEKAKLSGVLETAKLVLKVAEYSTRLCEILGAVPTKKIIDQKFVPQFLQSINELQTEITKYDQDGRHQLNDVQRLKEELLQEIAQNVSDKFISSCSDHMTSLMTSSFKSQLTSATGEAVDKVTRRQKTQSFFDDQRAKHNKKSASHKEVQQLSDEDKTKLKQYTEDMCKADRPTTALDVYVLTKTNLLDGKGIRLTIVDENGKQLTEERHPGTNKSAGDIN</sequence>
<dbReference type="PANTHER" id="PTHR30612:SF0">
    <property type="entry name" value="CHLOROPLAST PROTEIN-TRANSPORTING ATPASE"/>
    <property type="match status" value="1"/>
</dbReference>
<dbReference type="GO" id="GO:0006605">
    <property type="term" value="P:protein targeting"/>
    <property type="evidence" value="ECO:0007669"/>
    <property type="project" value="InterPro"/>
</dbReference>
<proteinExistence type="predicted"/>
<gene>
    <name evidence="8" type="ORF">E1301_Tti023518</name>
</gene>
<reference evidence="8 9" key="1">
    <citation type="journal article" date="2019" name="Mol. Ecol. Resour.">
        <title>Chromosome-level genome assembly of Triplophysa tibetana, a fish adapted to the harsh high-altitude environment of the Tibetan Plateau.</title>
        <authorList>
            <person name="Yang X."/>
            <person name="Liu H."/>
            <person name="Ma Z."/>
            <person name="Zou Y."/>
            <person name="Zou M."/>
            <person name="Mao Y."/>
            <person name="Li X."/>
            <person name="Wang H."/>
            <person name="Chen T."/>
            <person name="Wang W."/>
            <person name="Yang R."/>
        </authorList>
    </citation>
    <scope>NUCLEOTIDE SEQUENCE [LARGE SCALE GENOMIC DNA]</scope>
    <source>
        <strain evidence="8">TTIB1903HZAU</strain>
        <tissue evidence="8">Muscle</tissue>
    </source>
</reference>
<feature type="domain" description="Helicase C-terminal" evidence="6">
    <location>
        <begin position="19"/>
        <end position="187"/>
    </location>
</feature>
<dbReference type="PROSITE" id="PS51194">
    <property type="entry name" value="HELICASE_CTER"/>
    <property type="match status" value="1"/>
</dbReference>
<dbReference type="InterPro" id="IPR000185">
    <property type="entry name" value="SecA"/>
</dbReference>